<evidence type="ECO:0000256" key="2">
    <source>
        <dbReference type="ARBA" id="ARBA00010350"/>
    </source>
</evidence>
<protein>
    <submittedName>
        <fullName evidence="7">Permease</fullName>
    </submittedName>
</protein>
<comment type="subcellular location">
    <subcellularLocation>
        <location evidence="1">Membrane</location>
        <topology evidence="1">Multi-pass membrane protein</topology>
    </subcellularLocation>
</comment>
<dbReference type="PANTHER" id="PTHR23291">
    <property type="entry name" value="BAX INHIBITOR-RELATED"/>
    <property type="match status" value="1"/>
</dbReference>
<comment type="caution">
    <text evidence="7">The sequence shown here is derived from an EMBL/GenBank/DDBJ whole genome shotgun (WGS) entry which is preliminary data.</text>
</comment>
<proteinExistence type="inferred from homology"/>
<dbReference type="OrthoDB" id="5177430at2"/>
<comment type="similarity">
    <text evidence="2 6">Belongs to the BI1 family.</text>
</comment>
<dbReference type="EMBL" id="NIZW01000023">
    <property type="protein sequence ID" value="PHQ32691.1"/>
    <property type="molecule type" value="Genomic_DNA"/>
</dbReference>
<dbReference type="AlphaFoldDB" id="A0A2G1W148"/>
<sequence length="248" mass="26831">MSNMNPYSSGVDGVTYGNAAIYADETDRLAFIRRTYTHLSGAVFAFLALEVVLFTMVPAATMDALVQRMMGGYGWLLVLGAFMAVSWMARSWASSGQSRGLQYAGLGLYVVAEAVIMLPMMYLAIRVMGQPQIPILAGIITTLTFAGLTGFVMFTRVDLASWGTYLFVGGLIAMGIVVCGVLFGFSLGLFFSAAMVALACGYILYDTSNVLHHYDTRQHVAASLALFASVALLFYYVLRILIAFSSND</sequence>
<keyword evidence="4 6" id="KW-1133">Transmembrane helix</keyword>
<keyword evidence="3 6" id="KW-0812">Transmembrane</keyword>
<reference evidence="7 8" key="1">
    <citation type="submission" date="2017-06" db="EMBL/GenBank/DDBJ databases">
        <title>Description of Rhodopirellula bahusiensis sp. nov.</title>
        <authorList>
            <person name="Kizina J."/>
            <person name="Harder J."/>
        </authorList>
    </citation>
    <scope>NUCLEOTIDE SEQUENCE [LARGE SCALE GENOMIC DNA]</scope>
    <source>
        <strain evidence="7 8">SWK21</strain>
    </source>
</reference>
<dbReference type="GO" id="GO:0005886">
    <property type="term" value="C:plasma membrane"/>
    <property type="evidence" value="ECO:0007669"/>
    <property type="project" value="TreeGrafter"/>
</dbReference>
<dbReference type="InterPro" id="IPR006214">
    <property type="entry name" value="Bax_inhibitor_1-related"/>
</dbReference>
<feature type="transmembrane region" description="Helical" evidence="6">
    <location>
        <begin position="135"/>
        <end position="154"/>
    </location>
</feature>
<feature type="transmembrane region" description="Helical" evidence="6">
    <location>
        <begin position="101"/>
        <end position="123"/>
    </location>
</feature>
<gene>
    <name evidence="7" type="ORF">CEE69_24070</name>
</gene>
<feature type="transmembrane region" description="Helical" evidence="6">
    <location>
        <begin position="72"/>
        <end position="89"/>
    </location>
</feature>
<evidence type="ECO:0000256" key="4">
    <source>
        <dbReference type="ARBA" id="ARBA00022989"/>
    </source>
</evidence>
<evidence type="ECO:0000256" key="1">
    <source>
        <dbReference type="ARBA" id="ARBA00004141"/>
    </source>
</evidence>
<feature type="transmembrane region" description="Helical" evidence="6">
    <location>
        <begin position="187"/>
        <end position="205"/>
    </location>
</feature>
<name>A0A2G1W148_9BACT</name>
<dbReference type="GeneID" id="90611022"/>
<evidence type="ECO:0000256" key="3">
    <source>
        <dbReference type="ARBA" id="ARBA00022692"/>
    </source>
</evidence>
<feature type="transmembrane region" description="Helical" evidence="6">
    <location>
        <begin position="220"/>
        <end position="238"/>
    </location>
</feature>
<evidence type="ECO:0000256" key="6">
    <source>
        <dbReference type="RuleBase" id="RU004379"/>
    </source>
</evidence>
<evidence type="ECO:0000313" key="8">
    <source>
        <dbReference type="Proteomes" id="UP000225740"/>
    </source>
</evidence>
<dbReference type="RefSeq" id="WP_099263195.1">
    <property type="nucleotide sequence ID" value="NZ_NIZW01000023.1"/>
</dbReference>
<feature type="transmembrane region" description="Helical" evidence="6">
    <location>
        <begin position="160"/>
        <end position="182"/>
    </location>
</feature>
<accession>A0A2G1W148</accession>
<evidence type="ECO:0000313" key="7">
    <source>
        <dbReference type="EMBL" id="PHQ32691.1"/>
    </source>
</evidence>
<dbReference type="PANTHER" id="PTHR23291:SF50">
    <property type="entry name" value="PROTEIN LIFEGUARD 4"/>
    <property type="match status" value="1"/>
</dbReference>
<dbReference type="Proteomes" id="UP000225740">
    <property type="component" value="Unassembled WGS sequence"/>
</dbReference>
<feature type="transmembrane region" description="Helical" evidence="6">
    <location>
        <begin position="39"/>
        <end position="60"/>
    </location>
</feature>
<keyword evidence="5 6" id="KW-0472">Membrane</keyword>
<keyword evidence="8" id="KW-1185">Reference proteome</keyword>
<evidence type="ECO:0000256" key="5">
    <source>
        <dbReference type="ARBA" id="ARBA00023136"/>
    </source>
</evidence>
<dbReference type="Pfam" id="PF01027">
    <property type="entry name" value="Bax1-I"/>
    <property type="match status" value="1"/>
</dbReference>
<organism evidence="7 8">
    <name type="scientific">Rhodopirellula bahusiensis</name>
    <dbReference type="NCBI Taxonomy" id="2014065"/>
    <lineage>
        <taxon>Bacteria</taxon>
        <taxon>Pseudomonadati</taxon>
        <taxon>Planctomycetota</taxon>
        <taxon>Planctomycetia</taxon>
        <taxon>Pirellulales</taxon>
        <taxon>Pirellulaceae</taxon>
        <taxon>Rhodopirellula</taxon>
    </lineage>
</organism>